<accession>A0A0B6YIB0</accession>
<organism evidence="1">
    <name type="scientific">Arion vulgaris</name>
    <dbReference type="NCBI Taxonomy" id="1028688"/>
    <lineage>
        <taxon>Eukaryota</taxon>
        <taxon>Metazoa</taxon>
        <taxon>Spiralia</taxon>
        <taxon>Lophotrochozoa</taxon>
        <taxon>Mollusca</taxon>
        <taxon>Gastropoda</taxon>
        <taxon>Heterobranchia</taxon>
        <taxon>Euthyneura</taxon>
        <taxon>Panpulmonata</taxon>
        <taxon>Eupulmonata</taxon>
        <taxon>Stylommatophora</taxon>
        <taxon>Helicina</taxon>
        <taxon>Arionoidea</taxon>
        <taxon>Arionidae</taxon>
        <taxon>Arion</taxon>
    </lineage>
</organism>
<gene>
    <name evidence="1" type="primary">ORF26413</name>
</gene>
<feature type="non-terminal residue" evidence="1">
    <location>
        <position position="1"/>
    </location>
</feature>
<dbReference type="EMBL" id="HACG01009073">
    <property type="protein sequence ID" value="CEK55938.1"/>
    <property type="molecule type" value="Transcribed_RNA"/>
</dbReference>
<dbReference type="Gene3D" id="3.40.50.720">
    <property type="entry name" value="NAD(P)-binding Rossmann-like Domain"/>
    <property type="match status" value="1"/>
</dbReference>
<feature type="non-terminal residue" evidence="1">
    <location>
        <position position="106"/>
    </location>
</feature>
<protein>
    <recommendedName>
        <fullName evidence="2">Pyrroline-5-carboxylate reductase catalytic N-terminal domain-containing protein</fullName>
    </recommendedName>
</protein>
<dbReference type="AlphaFoldDB" id="A0A0B6YIB0"/>
<proteinExistence type="predicted"/>
<sequence>GVECYFNNKRLISSVHVIIICVLPSQMPCVEKEIRDSITPSHIIICQSSSLSARRLCQILNSTNIIRPVLHLSSECPENMNHNQNLDVNTALQNRETVMSTCPIGI</sequence>
<evidence type="ECO:0008006" key="2">
    <source>
        <dbReference type="Google" id="ProtNLM"/>
    </source>
</evidence>
<evidence type="ECO:0000313" key="1">
    <source>
        <dbReference type="EMBL" id="CEK55938.1"/>
    </source>
</evidence>
<reference evidence="1" key="1">
    <citation type="submission" date="2014-12" db="EMBL/GenBank/DDBJ databases">
        <title>Insight into the proteome of Arion vulgaris.</title>
        <authorList>
            <person name="Aradska J."/>
            <person name="Bulat T."/>
            <person name="Smidak R."/>
            <person name="Sarate P."/>
            <person name="Gangsoo J."/>
            <person name="Sialana F."/>
            <person name="Bilban M."/>
            <person name="Lubec G."/>
        </authorList>
    </citation>
    <scope>NUCLEOTIDE SEQUENCE</scope>
    <source>
        <tissue evidence="1">Skin</tissue>
    </source>
</reference>
<name>A0A0B6YIB0_9EUPU</name>